<evidence type="ECO:0000313" key="12">
    <source>
        <dbReference type="Proteomes" id="UP000808337"/>
    </source>
</evidence>
<dbReference type="Gene3D" id="1.20.272.10">
    <property type="match status" value="1"/>
</dbReference>
<keyword evidence="5" id="KW-0235">DNA replication</keyword>
<evidence type="ECO:0000256" key="6">
    <source>
        <dbReference type="ARBA" id="ARBA00022932"/>
    </source>
</evidence>
<evidence type="ECO:0000256" key="2">
    <source>
        <dbReference type="ARBA" id="ARBA00017703"/>
    </source>
</evidence>
<dbReference type="SUPFAM" id="SSF48019">
    <property type="entry name" value="post-AAA+ oligomerization domain-like"/>
    <property type="match status" value="1"/>
</dbReference>
<evidence type="ECO:0000256" key="1">
    <source>
        <dbReference type="ARBA" id="ARBA00012417"/>
    </source>
</evidence>
<dbReference type="AlphaFoldDB" id="A0A9D7SXP6"/>
<dbReference type="SUPFAM" id="SSF52540">
    <property type="entry name" value="P-loop containing nucleoside triphosphate hydrolases"/>
    <property type="match status" value="1"/>
</dbReference>
<dbReference type="InterPro" id="IPR008921">
    <property type="entry name" value="DNA_pol3_clamp-load_cplx_C"/>
</dbReference>
<keyword evidence="6" id="KW-0239">DNA-directed DNA polymerase</keyword>
<feature type="transmembrane region" description="Helical" evidence="9">
    <location>
        <begin position="79"/>
        <end position="100"/>
    </location>
</feature>
<feature type="transmembrane region" description="Helical" evidence="9">
    <location>
        <begin position="12"/>
        <end position="30"/>
    </location>
</feature>
<dbReference type="GO" id="GO:0006261">
    <property type="term" value="P:DNA-templated DNA replication"/>
    <property type="evidence" value="ECO:0007669"/>
    <property type="project" value="TreeGrafter"/>
</dbReference>
<dbReference type="Gene3D" id="1.10.8.60">
    <property type="match status" value="1"/>
</dbReference>
<name>A0A9D7SXP6_9BACT</name>
<comment type="catalytic activity">
    <reaction evidence="8">
        <text>DNA(n) + a 2'-deoxyribonucleoside 5'-triphosphate = DNA(n+1) + diphosphate</text>
        <dbReference type="Rhea" id="RHEA:22508"/>
        <dbReference type="Rhea" id="RHEA-COMP:17339"/>
        <dbReference type="Rhea" id="RHEA-COMP:17340"/>
        <dbReference type="ChEBI" id="CHEBI:33019"/>
        <dbReference type="ChEBI" id="CHEBI:61560"/>
        <dbReference type="ChEBI" id="CHEBI:173112"/>
        <dbReference type="EC" id="2.7.7.7"/>
    </reaction>
</comment>
<protein>
    <recommendedName>
        <fullName evidence="2">DNA polymerase III subunit delta</fullName>
        <ecNumber evidence="1">2.7.7.7</ecNumber>
    </recommendedName>
</protein>
<keyword evidence="9" id="KW-1133">Transmembrane helix</keyword>
<dbReference type="Proteomes" id="UP000808337">
    <property type="component" value="Unassembled WGS sequence"/>
</dbReference>
<keyword evidence="9" id="KW-0812">Transmembrane</keyword>
<keyword evidence="3 11" id="KW-0808">Transferase</keyword>
<feature type="transmembrane region" description="Helical" evidence="9">
    <location>
        <begin position="221"/>
        <end position="239"/>
    </location>
</feature>
<feature type="transmembrane region" description="Helical" evidence="9">
    <location>
        <begin position="179"/>
        <end position="200"/>
    </location>
</feature>
<gene>
    <name evidence="11" type="primary">holA</name>
    <name evidence="11" type="ORF">IPP15_17370</name>
</gene>
<evidence type="ECO:0000256" key="4">
    <source>
        <dbReference type="ARBA" id="ARBA00022695"/>
    </source>
</evidence>
<proteinExistence type="inferred from homology"/>
<evidence type="ECO:0000256" key="9">
    <source>
        <dbReference type="SAM" id="Phobius"/>
    </source>
</evidence>
<evidence type="ECO:0000256" key="3">
    <source>
        <dbReference type="ARBA" id="ARBA00022679"/>
    </source>
</evidence>
<comment type="similarity">
    <text evidence="7">Belongs to the DNA polymerase HolA subunit family.</text>
</comment>
<evidence type="ECO:0000313" key="11">
    <source>
        <dbReference type="EMBL" id="MBK9984111.1"/>
    </source>
</evidence>
<keyword evidence="4 11" id="KW-0548">Nucleotidyltransferase</keyword>
<feature type="transmembrane region" description="Helical" evidence="9">
    <location>
        <begin position="152"/>
        <end position="173"/>
    </location>
</feature>
<evidence type="ECO:0000256" key="8">
    <source>
        <dbReference type="ARBA" id="ARBA00049244"/>
    </source>
</evidence>
<dbReference type="Gene3D" id="3.40.50.300">
    <property type="entry name" value="P-loop containing nucleotide triphosphate hydrolases"/>
    <property type="match status" value="1"/>
</dbReference>
<reference evidence="11 12" key="1">
    <citation type="submission" date="2020-10" db="EMBL/GenBank/DDBJ databases">
        <title>Connecting structure to function with the recovery of over 1000 high-quality activated sludge metagenome-assembled genomes encoding full-length rRNA genes using long-read sequencing.</title>
        <authorList>
            <person name="Singleton C.M."/>
            <person name="Petriglieri F."/>
            <person name="Kristensen J.M."/>
            <person name="Kirkegaard R.H."/>
            <person name="Michaelsen T.Y."/>
            <person name="Andersen M.H."/>
            <person name="Karst S.M."/>
            <person name="Dueholm M.S."/>
            <person name="Nielsen P.H."/>
            <person name="Albertsen M."/>
        </authorList>
    </citation>
    <scope>NUCLEOTIDE SEQUENCE [LARGE SCALE GENOMIC DNA]</scope>
    <source>
        <strain evidence="11">Ribe_18-Q3-R11-54_MAXAC.273</strain>
    </source>
</reference>
<accession>A0A9D7SXP6</accession>
<dbReference type="InterPro" id="IPR010372">
    <property type="entry name" value="DNA_pol3_delta_N"/>
</dbReference>
<dbReference type="NCBIfam" id="TIGR01128">
    <property type="entry name" value="holA"/>
    <property type="match status" value="1"/>
</dbReference>
<feature type="transmembrane region" description="Helical" evidence="9">
    <location>
        <begin position="42"/>
        <end position="67"/>
    </location>
</feature>
<dbReference type="InterPro" id="IPR005790">
    <property type="entry name" value="DNA_polIII_delta"/>
</dbReference>
<feature type="transmembrane region" description="Helical" evidence="9">
    <location>
        <begin position="395"/>
        <end position="415"/>
    </location>
</feature>
<feature type="transmembrane region" description="Helical" evidence="9">
    <location>
        <begin position="245"/>
        <end position="264"/>
    </location>
</feature>
<feature type="transmembrane region" description="Helical" evidence="9">
    <location>
        <begin position="453"/>
        <end position="472"/>
    </location>
</feature>
<dbReference type="EMBL" id="JADKGY010000029">
    <property type="protein sequence ID" value="MBK9984111.1"/>
    <property type="molecule type" value="Genomic_DNA"/>
</dbReference>
<feature type="transmembrane region" description="Helical" evidence="9">
    <location>
        <begin position="369"/>
        <end position="389"/>
    </location>
</feature>
<feature type="transmembrane region" description="Helical" evidence="9">
    <location>
        <begin position="304"/>
        <end position="325"/>
    </location>
</feature>
<dbReference type="PANTHER" id="PTHR34388">
    <property type="entry name" value="DNA POLYMERASE III SUBUNIT DELTA"/>
    <property type="match status" value="1"/>
</dbReference>
<sequence>MGVIKRQGFKFSVISIVGVGLGVISTLFIYPKALEMVGLFRALYDASVIASILVLLGSPTAAVRYFPKFNVEGIGDKGFLTWLLIVAGAGYIMFLILFPFLDKLLIRYVFHDQNKLYEDFIIYIIPLTFCVAFTNLLGRYISNFRRIVVPALFENLAIKITLPLIILIFLQGWINAEGIVIGVVLSFSLGMIGMFWYLLLLGKWKLSRPEILDDKEGLKSYSRFSGFSILSTIGSQIAFRIDGLMVASMIQFAASGLYAIAWAVSDVIGKPMRALSAISGPMIAQYIEKNDMAELKSLYRKSSLNMTIIGVGIFLLIWTILPFVFDIMPHPEVMREGSYVVFFLGLAQVWDMMTGVNNEIITYSKFYRFNLFLTLFLAITNIIANLILIPQYGMVGAGMATCLSFFLFNLMKLIYINIKFDFQPLSMRLIPVITFGVAAWILCSWLPVSHSPFITIIYKGGLFLLLYGLAIWKFHISTDINQWIEMALGRVKGLRIFAPKSLKGTYKLVYLDLIMSFEKLKKEIKSGKFYPVYLLHGEESYLIDEASAFLEHNVLQEHEKVFDQQILYGADCDAKYIMEQLMLFPMMASRRLVVVREAQQLDGILELETFAHKPIPSSILVLCYKGKSLDKRTKLYDGIKKNGFILAADKLKDADVLPWILETAAELKIKLDHDAADAMVELIGNEISVLFPEMQKLAMNAKPGVSITKMEILDHVGLSREYNVFELQNALESGNVGKTMKIGAMIAEQKGYSIIGLVALLAGYYTKIYVTRSMINADDNTIAEALGMKSPYMVRNYKNAAKKYSPETLERCIGWLHVYDMKAKGWNWPHKDDRALTIELIGHLMHPDYVPEFVDGP</sequence>
<dbReference type="GO" id="GO:0009360">
    <property type="term" value="C:DNA polymerase III complex"/>
    <property type="evidence" value="ECO:0007669"/>
    <property type="project" value="InterPro"/>
</dbReference>
<comment type="caution">
    <text evidence="11">The sequence shown here is derived from an EMBL/GenBank/DDBJ whole genome shotgun (WGS) entry which is preliminary data.</text>
</comment>
<dbReference type="GO" id="GO:0003887">
    <property type="term" value="F:DNA-directed DNA polymerase activity"/>
    <property type="evidence" value="ECO:0007669"/>
    <property type="project" value="UniProtKB-KW"/>
</dbReference>
<dbReference type="EC" id="2.7.7.7" evidence="1"/>
<dbReference type="PANTHER" id="PTHR34388:SF1">
    <property type="entry name" value="DNA POLYMERASE III SUBUNIT DELTA"/>
    <property type="match status" value="1"/>
</dbReference>
<organism evidence="11 12">
    <name type="scientific">Candidatus Opimibacter skivensis</name>
    <dbReference type="NCBI Taxonomy" id="2982028"/>
    <lineage>
        <taxon>Bacteria</taxon>
        <taxon>Pseudomonadati</taxon>
        <taxon>Bacteroidota</taxon>
        <taxon>Saprospiria</taxon>
        <taxon>Saprospirales</taxon>
        <taxon>Saprospiraceae</taxon>
        <taxon>Candidatus Opimibacter</taxon>
    </lineage>
</organism>
<evidence type="ECO:0000256" key="7">
    <source>
        <dbReference type="ARBA" id="ARBA00034754"/>
    </source>
</evidence>
<feature type="transmembrane region" description="Helical" evidence="9">
    <location>
        <begin position="120"/>
        <end position="140"/>
    </location>
</feature>
<feature type="transmembrane region" description="Helical" evidence="9">
    <location>
        <begin position="427"/>
        <end position="447"/>
    </location>
</feature>
<evidence type="ECO:0000256" key="5">
    <source>
        <dbReference type="ARBA" id="ARBA00022705"/>
    </source>
</evidence>
<keyword evidence="9" id="KW-0472">Membrane</keyword>
<dbReference type="GO" id="GO:0003677">
    <property type="term" value="F:DNA binding"/>
    <property type="evidence" value="ECO:0007669"/>
    <property type="project" value="InterPro"/>
</dbReference>
<feature type="domain" description="DNA polymerase III delta N-terminal" evidence="10">
    <location>
        <begin position="533"/>
        <end position="646"/>
    </location>
</feature>
<dbReference type="Pfam" id="PF06144">
    <property type="entry name" value="DNA_pol3_delta"/>
    <property type="match status" value="1"/>
</dbReference>
<feature type="transmembrane region" description="Helical" evidence="9">
    <location>
        <begin position="337"/>
        <end position="357"/>
    </location>
</feature>
<evidence type="ECO:0000259" key="10">
    <source>
        <dbReference type="Pfam" id="PF06144"/>
    </source>
</evidence>
<dbReference type="InterPro" id="IPR027417">
    <property type="entry name" value="P-loop_NTPase"/>
</dbReference>